<accession>A0A8A1M7I0</accession>
<reference evidence="1" key="1">
    <citation type="submission" date="2021-01" db="EMBL/GenBank/DDBJ databases">
        <title>Chromosome-level genome assembly of a human fungal pathogen reveals clustering of transcriptionally co-regulated genes.</title>
        <authorList>
            <person name="Voorhies M."/>
            <person name="Cohen S."/>
            <person name="Shea T.P."/>
            <person name="Petrus S."/>
            <person name="Munoz J.F."/>
            <person name="Poplawski S."/>
            <person name="Goldman W.E."/>
            <person name="Michael T."/>
            <person name="Cuomo C.A."/>
            <person name="Sil A."/>
            <person name="Beyhan S."/>
        </authorList>
    </citation>
    <scope>NUCLEOTIDE SEQUENCE</scope>
    <source>
        <strain evidence="1">WU24</strain>
    </source>
</reference>
<dbReference type="VEuPathDB" id="FungiDB:I7I51_05484"/>
<dbReference type="EMBL" id="CP069110">
    <property type="protein sequence ID" value="QSS60683.1"/>
    <property type="molecule type" value="Genomic_DNA"/>
</dbReference>
<feature type="non-terminal residue" evidence="1">
    <location>
        <position position="1"/>
    </location>
</feature>
<proteinExistence type="predicted"/>
<evidence type="ECO:0000313" key="1">
    <source>
        <dbReference type="EMBL" id="QSS60683.1"/>
    </source>
</evidence>
<sequence>ARWRNQPRNLPPPQNRRILPSACSGCQISDSSCHREIGSYSCPLPAHLPVP</sequence>
<organism evidence="1 2">
    <name type="scientific">Ajellomyces capsulatus</name>
    <name type="common">Darling's disease fungus</name>
    <name type="synonym">Histoplasma capsulatum</name>
    <dbReference type="NCBI Taxonomy" id="5037"/>
    <lineage>
        <taxon>Eukaryota</taxon>
        <taxon>Fungi</taxon>
        <taxon>Dikarya</taxon>
        <taxon>Ascomycota</taxon>
        <taxon>Pezizomycotina</taxon>
        <taxon>Eurotiomycetes</taxon>
        <taxon>Eurotiomycetidae</taxon>
        <taxon>Onygenales</taxon>
        <taxon>Ajellomycetaceae</taxon>
        <taxon>Histoplasma</taxon>
    </lineage>
</organism>
<dbReference type="Proteomes" id="UP000663671">
    <property type="component" value="Chromosome 4"/>
</dbReference>
<protein>
    <submittedName>
        <fullName evidence="1">TIM complex component Tim54</fullName>
    </submittedName>
</protein>
<gene>
    <name evidence="1" type="primary">TIM54</name>
    <name evidence="1" type="ORF">I7I51_05484</name>
</gene>
<name>A0A8A1M7I0_AJECA</name>
<evidence type="ECO:0000313" key="2">
    <source>
        <dbReference type="Proteomes" id="UP000663671"/>
    </source>
</evidence>
<dbReference type="AlphaFoldDB" id="A0A8A1M7I0"/>